<feature type="compositionally biased region" description="Low complexity" evidence="1">
    <location>
        <begin position="39"/>
        <end position="50"/>
    </location>
</feature>
<dbReference type="Proteomes" id="UP001500879">
    <property type="component" value="Unassembled WGS sequence"/>
</dbReference>
<name>A0ABP3IU81_9ACTN</name>
<evidence type="ECO:0000313" key="2">
    <source>
        <dbReference type="EMBL" id="GAA0427031.1"/>
    </source>
</evidence>
<feature type="compositionally biased region" description="Pro residues" evidence="1">
    <location>
        <begin position="65"/>
        <end position="76"/>
    </location>
</feature>
<feature type="compositionally biased region" description="Basic and acidic residues" evidence="1">
    <location>
        <begin position="15"/>
        <end position="34"/>
    </location>
</feature>
<protein>
    <submittedName>
        <fullName evidence="2">Uncharacterized protein</fullName>
    </submittedName>
</protein>
<gene>
    <name evidence="2" type="ORF">GCM10010357_55710</name>
</gene>
<comment type="caution">
    <text evidence="2">The sequence shown here is derived from an EMBL/GenBank/DDBJ whole genome shotgun (WGS) entry which is preliminary data.</text>
</comment>
<proteinExistence type="predicted"/>
<reference evidence="3" key="1">
    <citation type="journal article" date="2019" name="Int. J. Syst. Evol. Microbiol.">
        <title>The Global Catalogue of Microorganisms (GCM) 10K type strain sequencing project: providing services to taxonomists for standard genome sequencing and annotation.</title>
        <authorList>
            <consortium name="The Broad Institute Genomics Platform"/>
            <consortium name="The Broad Institute Genome Sequencing Center for Infectious Disease"/>
            <person name="Wu L."/>
            <person name="Ma J."/>
        </authorList>
    </citation>
    <scope>NUCLEOTIDE SEQUENCE [LARGE SCALE GENOMIC DNA]</scope>
    <source>
        <strain evidence="3">JCM 4788</strain>
    </source>
</reference>
<sequence length="76" mass="8155">MQGAQPPPYRAAARCRAEGAEPPEETVKGRDRGKPPTRTPRLPTVTTVTTPSPPRNNRSTAVPHRSPPTPPPRQAG</sequence>
<accession>A0ABP3IU81</accession>
<evidence type="ECO:0000313" key="3">
    <source>
        <dbReference type="Proteomes" id="UP001500879"/>
    </source>
</evidence>
<evidence type="ECO:0000256" key="1">
    <source>
        <dbReference type="SAM" id="MobiDB-lite"/>
    </source>
</evidence>
<keyword evidence="3" id="KW-1185">Reference proteome</keyword>
<organism evidence="2 3">
    <name type="scientific">Streptomyces luteireticuli</name>
    <dbReference type="NCBI Taxonomy" id="173858"/>
    <lineage>
        <taxon>Bacteria</taxon>
        <taxon>Bacillati</taxon>
        <taxon>Actinomycetota</taxon>
        <taxon>Actinomycetes</taxon>
        <taxon>Kitasatosporales</taxon>
        <taxon>Streptomycetaceae</taxon>
        <taxon>Streptomyces</taxon>
    </lineage>
</organism>
<dbReference type="EMBL" id="BAAABX010000058">
    <property type="protein sequence ID" value="GAA0427031.1"/>
    <property type="molecule type" value="Genomic_DNA"/>
</dbReference>
<feature type="region of interest" description="Disordered" evidence="1">
    <location>
        <begin position="1"/>
        <end position="76"/>
    </location>
</feature>